<dbReference type="Proteomes" id="UP000239209">
    <property type="component" value="Unassembled WGS sequence"/>
</dbReference>
<gene>
    <name evidence="1" type="ORF">CLV70_1423</name>
</gene>
<organism evidence="1 2">
    <name type="scientific">Pseudosporangium ferrugineum</name>
    <dbReference type="NCBI Taxonomy" id="439699"/>
    <lineage>
        <taxon>Bacteria</taxon>
        <taxon>Bacillati</taxon>
        <taxon>Actinomycetota</taxon>
        <taxon>Actinomycetes</taxon>
        <taxon>Micromonosporales</taxon>
        <taxon>Micromonosporaceae</taxon>
        <taxon>Pseudosporangium</taxon>
    </lineage>
</organism>
<proteinExistence type="predicted"/>
<evidence type="ECO:0000313" key="2">
    <source>
        <dbReference type="Proteomes" id="UP000239209"/>
    </source>
</evidence>
<reference evidence="1 2" key="1">
    <citation type="submission" date="2018-03" db="EMBL/GenBank/DDBJ databases">
        <title>Genomic Encyclopedia of Archaeal and Bacterial Type Strains, Phase II (KMG-II): from individual species to whole genera.</title>
        <authorList>
            <person name="Goeker M."/>
        </authorList>
    </citation>
    <scope>NUCLEOTIDE SEQUENCE [LARGE SCALE GENOMIC DNA]</scope>
    <source>
        <strain evidence="1 2">DSM 45348</strain>
    </source>
</reference>
<dbReference type="RefSeq" id="WP_158277928.1">
    <property type="nucleotide sequence ID" value="NZ_PVZG01000042.1"/>
</dbReference>
<accession>A0A2T0RCJ6</accession>
<comment type="caution">
    <text evidence="1">The sequence shown here is derived from an EMBL/GenBank/DDBJ whole genome shotgun (WGS) entry which is preliminary data.</text>
</comment>
<sequence>MLIWDNLNTHVSGPAQDLILLFEGLDPLTGLAQLGDLIARFPRRCGDDKA</sequence>
<keyword evidence="2" id="KW-1185">Reference proteome</keyword>
<name>A0A2T0RCJ6_9ACTN</name>
<protein>
    <submittedName>
        <fullName evidence="1">Uncharacterized protein</fullName>
    </submittedName>
</protein>
<evidence type="ECO:0000313" key="1">
    <source>
        <dbReference type="EMBL" id="PRY18873.1"/>
    </source>
</evidence>
<dbReference type="EMBL" id="PVZG01000042">
    <property type="protein sequence ID" value="PRY18873.1"/>
    <property type="molecule type" value="Genomic_DNA"/>
</dbReference>
<dbReference type="AlphaFoldDB" id="A0A2T0RCJ6"/>